<evidence type="ECO:0000256" key="3">
    <source>
        <dbReference type="ARBA" id="ARBA00023054"/>
    </source>
</evidence>
<reference evidence="6 7" key="1">
    <citation type="journal article" date="2023" name="Commun. Biol.">
        <title>Genome analysis of Parmales, the sister group of diatoms, reveals the evolutionary specialization of diatoms from phago-mixotrophs to photoautotrophs.</title>
        <authorList>
            <person name="Ban H."/>
            <person name="Sato S."/>
            <person name="Yoshikawa S."/>
            <person name="Yamada K."/>
            <person name="Nakamura Y."/>
            <person name="Ichinomiya M."/>
            <person name="Sato N."/>
            <person name="Blanc-Mathieu R."/>
            <person name="Endo H."/>
            <person name="Kuwata A."/>
            <person name="Ogata H."/>
        </authorList>
    </citation>
    <scope>NUCLEOTIDE SEQUENCE [LARGE SCALE GENOMIC DNA]</scope>
</reference>
<accession>A0ABQ6MEP6</accession>
<dbReference type="Proteomes" id="UP001165060">
    <property type="component" value="Unassembled WGS sequence"/>
</dbReference>
<organism evidence="6 7">
    <name type="scientific">Tetraparma gracilis</name>
    <dbReference type="NCBI Taxonomy" id="2962635"/>
    <lineage>
        <taxon>Eukaryota</taxon>
        <taxon>Sar</taxon>
        <taxon>Stramenopiles</taxon>
        <taxon>Ochrophyta</taxon>
        <taxon>Bolidophyceae</taxon>
        <taxon>Parmales</taxon>
        <taxon>Triparmaceae</taxon>
        <taxon>Tetraparma</taxon>
    </lineage>
</organism>
<evidence type="ECO:0000256" key="2">
    <source>
        <dbReference type="ARBA" id="ARBA00018687"/>
    </source>
</evidence>
<evidence type="ECO:0000313" key="7">
    <source>
        <dbReference type="Proteomes" id="UP001165060"/>
    </source>
</evidence>
<dbReference type="Gene3D" id="3.40.50.300">
    <property type="entry name" value="P-loop containing nucleotide triphosphate hydrolases"/>
    <property type="match status" value="1"/>
</dbReference>
<keyword evidence="3 4" id="KW-0175">Coiled coil</keyword>
<evidence type="ECO:0000313" key="6">
    <source>
        <dbReference type="EMBL" id="GMI24955.1"/>
    </source>
</evidence>
<feature type="region of interest" description="Disordered" evidence="5">
    <location>
        <begin position="273"/>
        <end position="300"/>
    </location>
</feature>
<comment type="caution">
    <text evidence="6">The sequence shown here is derived from an EMBL/GenBank/DDBJ whole genome shotgun (WGS) entry which is preliminary data.</text>
</comment>
<gene>
    <name evidence="6" type="ORF">TeGR_g2901</name>
</gene>
<sequence length="300" mass="33969">MLSAGVECDLGDLRQELDHINGLLEEEELKTEAVKKEYEEAKASFNGCKDRIRVFKQKADEEAALEDEAGNPTPLKEQLAELPNNVDEVTLMVEECKDKIAKITDDPHVLAQYESKKAEIEQLQAELEGDEESQNVRISEIKAIASPWISKLENYVKLCDKRFSAYMAELNCSGEVHLYKPKEDGDYADWGIHLMVKYREAEKLSILSAQVHSGGERSVATIMFLMALQDQLLPNLKGMDNDSVTILCIFNGQFAFEKPTDWNIAAYLKRKRDMSQSTNTDGGDDDDSEEELRVVRKGRR</sequence>
<protein>
    <recommendedName>
        <fullName evidence="2">Structural maintenance of chromosomes protein 5</fullName>
    </recommendedName>
</protein>
<evidence type="ECO:0000256" key="1">
    <source>
        <dbReference type="ARBA" id="ARBA00010171"/>
    </source>
</evidence>
<proteinExistence type="inferred from homology"/>
<evidence type="ECO:0000256" key="5">
    <source>
        <dbReference type="SAM" id="MobiDB-lite"/>
    </source>
</evidence>
<feature type="coiled-coil region" evidence="4">
    <location>
        <begin position="10"/>
        <end position="44"/>
    </location>
</feature>
<dbReference type="InterPro" id="IPR027417">
    <property type="entry name" value="P-loop_NTPase"/>
</dbReference>
<comment type="similarity">
    <text evidence="1">Belongs to the SMC family. SMC5 subfamily.</text>
</comment>
<name>A0ABQ6MEP6_9STRA</name>
<dbReference type="PANTHER" id="PTHR45916:SF1">
    <property type="entry name" value="STRUCTURAL MAINTENANCE OF CHROMOSOMES PROTEIN 5"/>
    <property type="match status" value="1"/>
</dbReference>
<keyword evidence="7" id="KW-1185">Reference proteome</keyword>
<dbReference type="EMBL" id="BRYB01002755">
    <property type="protein sequence ID" value="GMI24955.1"/>
    <property type="molecule type" value="Genomic_DNA"/>
</dbReference>
<evidence type="ECO:0000256" key="4">
    <source>
        <dbReference type="SAM" id="Coils"/>
    </source>
</evidence>
<dbReference type="SUPFAM" id="SSF52540">
    <property type="entry name" value="P-loop containing nucleoside triphosphate hydrolases"/>
    <property type="match status" value="1"/>
</dbReference>
<dbReference type="PANTHER" id="PTHR45916">
    <property type="entry name" value="STRUCTURAL MAINTENANCE OF CHROMOSOMES PROTEIN 5"/>
    <property type="match status" value="1"/>
</dbReference>